<accession>A0ACB9AM11</accession>
<comment type="caution">
    <text evidence="1">The sequence shown here is derived from an EMBL/GenBank/DDBJ whole genome shotgun (WGS) entry which is preliminary data.</text>
</comment>
<reference evidence="1 2" key="2">
    <citation type="journal article" date="2022" name="Mol. Ecol. Resour.">
        <title>The genomes of chicory, endive, great burdock and yacon provide insights into Asteraceae paleo-polyploidization history and plant inulin production.</title>
        <authorList>
            <person name="Fan W."/>
            <person name="Wang S."/>
            <person name="Wang H."/>
            <person name="Wang A."/>
            <person name="Jiang F."/>
            <person name="Liu H."/>
            <person name="Zhao H."/>
            <person name="Xu D."/>
            <person name="Zhang Y."/>
        </authorList>
    </citation>
    <scope>NUCLEOTIDE SEQUENCE [LARGE SCALE GENOMIC DNA]</scope>
    <source>
        <strain evidence="2">cv. Punajuju</strain>
        <tissue evidence="1">Leaves</tissue>
    </source>
</reference>
<dbReference type="EMBL" id="CM042015">
    <property type="protein sequence ID" value="KAI3710403.1"/>
    <property type="molecule type" value="Genomic_DNA"/>
</dbReference>
<proteinExistence type="predicted"/>
<keyword evidence="2" id="KW-1185">Reference proteome</keyword>
<dbReference type="Proteomes" id="UP001055811">
    <property type="component" value="Linkage Group LG07"/>
</dbReference>
<evidence type="ECO:0000313" key="1">
    <source>
        <dbReference type="EMBL" id="KAI3710403.1"/>
    </source>
</evidence>
<organism evidence="1 2">
    <name type="scientific">Cichorium intybus</name>
    <name type="common">Chicory</name>
    <dbReference type="NCBI Taxonomy" id="13427"/>
    <lineage>
        <taxon>Eukaryota</taxon>
        <taxon>Viridiplantae</taxon>
        <taxon>Streptophyta</taxon>
        <taxon>Embryophyta</taxon>
        <taxon>Tracheophyta</taxon>
        <taxon>Spermatophyta</taxon>
        <taxon>Magnoliopsida</taxon>
        <taxon>eudicotyledons</taxon>
        <taxon>Gunneridae</taxon>
        <taxon>Pentapetalae</taxon>
        <taxon>asterids</taxon>
        <taxon>campanulids</taxon>
        <taxon>Asterales</taxon>
        <taxon>Asteraceae</taxon>
        <taxon>Cichorioideae</taxon>
        <taxon>Cichorieae</taxon>
        <taxon>Cichoriinae</taxon>
        <taxon>Cichorium</taxon>
    </lineage>
</organism>
<sequence length="478" mass="51980">MESSFIIQCLPLILLQFLCLGAGQINYFPIFRCRDDGDFTPNSTYEANLETALASVASAASTRYGFYNTTAGVSPNTVTVIALCRGDVGSETCRDCISNSVVLLRENCTNNLEALIWSSNCTVRYSNRTYASVVEVRPNAKVKSFVNASDIDVFDKALRDLTGRLLAEAAGGNSLRKFATGDVQYGPDSLNVYALLQCSPDLSSFDCNSCLSVVFREAQGCCDGNIDVGVFYPSCYIRYSNASFYNDPPAITLPSLPPSSTTSPAIPGGKRNSSKNIYIIVPVACVSAGLLIIALCFFMKTRRKKNATIKQETGTAFSSLLMSENQNHSANLAQAGSVELEMSTVGSLQFDLATIEAATNSFSNGNKIGQGGFGPVYKAWKSWIEGRAMELIDQTIIELCSKDEVMRCINIALLCVQEDVDARPSMAYVLNIFNNYSITLPTPTNAPNYLPKRHLYSSNNESVSKSTDESQITEVHAR</sequence>
<gene>
    <name evidence="1" type="ORF">L2E82_40183</name>
</gene>
<protein>
    <submittedName>
        <fullName evidence="1">Uncharacterized protein</fullName>
    </submittedName>
</protein>
<name>A0ACB9AM11_CICIN</name>
<evidence type="ECO:0000313" key="2">
    <source>
        <dbReference type="Proteomes" id="UP001055811"/>
    </source>
</evidence>
<reference evidence="2" key="1">
    <citation type="journal article" date="2022" name="Mol. Ecol. Resour.">
        <title>The genomes of chicory, endive, great burdock and yacon provide insights into Asteraceae palaeo-polyploidization history and plant inulin production.</title>
        <authorList>
            <person name="Fan W."/>
            <person name="Wang S."/>
            <person name="Wang H."/>
            <person name="Wang A."/>
            <person name="Jiang F."/>
            <person name="Liu H."/>
            <person name="Zhao H."/>
            <person name="Xu D."/>
            <person name="Zhang Y."/>
        </authorList>
    </citation>
    <scope>NUCLEOTIDE SEQUENCE [LARGE SCALE GENOMIC DNA]</scope>
    <source>
        <strain evidence="2">cv. Punajuju</strain>
    </source>
</reference>